<evidence type="ECO:0000256" key="1">
    <source>
        <dbReference type="SAM" id="MobiDB-lite"/>
    </source>
</evidence>
<feature type="non-terminal residue" evidence="4">
    <location>
        <position position="466"/>
    </location>
</feature>
<dbReference type="Proteomes" id="UP000818029">
    <property type="component" value="Chromosome A05"/>
</dbReference>
<feature type="region of interest" description="Disordered" evidence="1">
    <location>
        <begin position="65"/>
        <end position="116"/>
    </location>
</feature>
<dbReference type="CDD" id="cd01647">
    <property type="entry name" value="RT_LTR"/>
    <property type="match status" value="1"/>
</dbReference>
<evidence type="ECO:0000313" key="4">
    <source>
        <dbReference type="RefSeq" id="XP_016752743.1"/>
    </source>
</evidence>
<feature type="region of interest" description="Disordered" evidence="1">
    <location>
        <begin position="1"/>
        <end position="50"/>
    </location>
</feature>
<feature type="domain" description="Reverse transcriptase" evidence="2">
    <location>
        <begin position="214"/>
        <end position="314"/>
    </location>
</feature>
<dbReference type="Pfam" id="PF00078">
    <property type="entry name" value="RVT_1"/>
    <property type="match status" value="1"/>
</dbReference>
<gene>
    <name evidence="4" type="primary">LOC107961010</name>
</gene>
<name>A0A1U8PQX0_GOSHI</name>
<dbReference type="KEGG" id="ghi:107961010"/>
<organism evidence="3 4">
    <name type="scientific">Gossypium hirsutum</name>
    <name type="common">Upland cotton</name>
    <name type="synonym">Gossypium mexicanum</name>
    <dbReference type="NCBI Taxonomy" id="3635"/>
    <lineage>
        <taxon>Eukaryota</taxon>
        <taxon>Viridiplantae</taxon>
        <taxon>Streptophyta</taxon>
        <taxon>Embryophyta</taxon>
        <taxon>Tracheophyta</taxon>
        <taxon>Spermatophyta</taxon>
        <taxon>Magnoliopsida</taxon>
        <taxon>eudicotyledons</taxon>
        <taxon>Gunneridae</taxon>
        <taxon>Pentapetalae</taxon>
        <taxon>rosids</taxon>
        <taxon>malvids</taxon>
        <taxon>Malvales</taxon>
        <taxon>Malvaceae</taxon>
        <taxon>Malvoideae</taxon>
        <taxon>Gossypium</taxon>
    </lineage>
</organism>
<dbReference type="SUPFAM" id="SSF56672">
    <property type="entry name" value="DNA/RNA polymerases"/>
    <property type="match status" value="1"/>
</dbReference>
<feature type="compositionally biased region" description="Low complexity" evidence="1">
    <location>
        <begin position="83"/>
        <end position="94"/>
    </location>
</feature>
<keyword evidence="3" id="KW-1185">Reference proteome</keyword>
<protein>
    <recommendedName>
        <fullName evidence="2">Reverse transcriptase domain-containing protein</fullName>
    </recommendedName>
</protein>
<dbReference type="InterPro" id="IPR043128">
    <property type="entry name" value="Rev_trsase/Diguanyl_cyclase"/>
</dbReference>
<feature type="compositionally biased region" description="Gly residues" evidence="1">
    <location>
        <begin position="95"/>
        <end position="106"/>
    </location>
</feature>
<dbReference type="AlphaFoldDB" id="A0A1U8PQX0"/>
<dbReference type="Gene3D" id="3.10.10.10">
    <property type="entry name" value="HIV Type 1 Reverse Transcriptase, subunit A, domain 1"/>
    <property type="match status" value="1"/>
</dbReference>
<proteinExistence type="predicted"/>
<feature type="compositionally biased region" description="Basic and acidic residues" evidence="1">
    <location>
        <begin position="1"/>
        <end position="18"/>
    </location>
</feature>
<dbReference type="GeneID" id="107961010"/>
<evidence type="ECO:0000259" key="2">
    <source>
        <dbReference type="Pfam" id="PF00078"/>
    </source>
</evidence>
<evidence type="ECO:0000313" key="3">
    <source>
        <dbReference type="Proteomes" id="UP000818029"/>
    </source>
</evidence>
<dbReference type="Gene3D" id="3.30.70.270">
    <property type="match status" value="1"/>
</dbReference>
<dbReference type="Gene3D" id="1.10.340.70">
    <property type="match status" value="1"/>
</dbReference>
<dbReference type="PANTHER" id="PTHR35046">
    <property type="entry name" value="ZINC KNUCKLE (CCHC-TYPE) FAMILY PROTEIN"/>
    <property type="match status" value="1"/>
</dbReference>
<dbReference type="PaxDb" id="3635-A0A1U8PQX0"/>
<sequence>MERLNREKERGKNKREAETPSVGQRHRARARDNRPVRAGPPTINPGVPPYADCGKACGSMEHRLRECPRRPDQRQVFGRGDVQPPRGGQQPLRGHGQGRGGNGLGRGAPSRGAGHVEVRQPALVYATRCREDGDAPELLQDYEDVFSEAPKGLPPLRGIEHQIDLVPGASIPNRPAYRCNPEETKELQRQVEELLDKGYIRESLSPCAVPVLLVPKKDGTFRMCVDCRPINKITVKYRHPIPRLDDMLDELHGSIIFTKIDLKSGYHQILMREGDEWKTTFKTKFGLYEWLVMPFGLTNAPSTFMRLMNHVLRLHLGFIVSAQGIHVDEDKVKAIKEWPTPKLGQGKLSKRHARWVEFIETFPYMIQYKTGNDNVVADALSRRYTLITTLNAKVLGFEHIKELYDDTDFSHIYKNCGHTAFEKFYLVDGLLFRLNRLCIPKCSMRELLIHEAHSGGLMGHFGVAKT</sequence>
<dbReference type="SMR" id="A0A1U8PQX0"/>
<dbReference type="InterPro" id="IPR043502">
    <property type="entry name" value="DNA/RNA_pol_sf"/>
</dbReference>
<reference evidence="3" key="1">
    <citation type="journal article" date="2020" name="Nat. Genet.">
        <title>Genomic diversifications of five Gossypium allopolyploid species and their impact on cotton improvement.</title>
        <authorList>
            <person name="Chen Z.J."/>
            <person name="Sreedasyam A."/>
            <person name="Ando A."/>
            <person name="Song Q."/>
            <person name="De Santiago L.M."/>
            <person name="Hulse-Kemp A.M."/>
            <person name="Ding M."/>
            <person name="Ye W."/>
            <person name="Kirkbride R.C."/>
            <person name="Jenkins J."/>
            <person name="Plott C."/>
            <person name="Lovell J."/>
            <person name="Lin Y.M."/>
            <person name="Vaughn R."/>
            <person name="Liu B."/>
            <person name="Simpson S."/>
            <person name="Scheffler B.E."/>
            <person name="Wen L."/>
            <person name="Saski C.A."/>
            <person name="Grover C.E."/>
            <person name="Hu G."/>
            <person name="Conover J.L."/>
            <person name="Carlson J.W."/>
            <person name="Shu S."/>
            <person name="Boston L.B."/>
            <person name="Williams M."/>
            <person name="Peterson D.G."/>
            <person name="McGee K."/>
            <person name="Jones D.C."/>
            <person name="Wendel J.F."/>
            <person name="Stelly D.M."/>
            <person name="Grimwood J."/>
            <person name="Schmutz J."/>
        </authorList>
    </citation>
    <scope>NUCLEOTIDE SEQUENCE [LARGE SCALE GENOMIC DNA]</scope>
    <source>
        <strain evidence="3">cv. TM-1</strain>
    </source>
</reference>
<dbReference type="RefSeq" id="XP_016752743.1">
    <property type="nucleotide sequence ID" value="XM_016897254.1"/>
</dbReference>
<accession>A0A1U8PQX0</accession>
<dbReference type="OrthoDB" id="1432907at2759"/>
<reference evidence="4" key="2">
    <citation type="submission" date="2025-08" db="UniProtKB">
        <authorList>
            <consortium name="RefSeq"/>
        </authorList>
    </citation>
    <scope>IDENTIFICATION</scope>
</reference>
<dbReference type="InterPro" id="IPR000477">
    <property type="entry name" value="RT_dom"/>
</dbReference>
<dbReference type="PANTHER" id="PTHR35046:SF9">
    <property type="entry name" value="RNA-DIRECTED DNA POLYMERASE"/>
    <property type="match status" value="1"/>
</dbReference>